<protein>
    <submittedName>
        <fullName evidence="2">Uncharacterized protein</fullName>
    </submittedName>
</protein>
<evidence type="ECO:0000313" key="2">
    <source>
        <dbReference type="EMBL" id="MBB5706597.1"/>
    </source>
</evidence>
<gene>
    <name evidence="2" type="ORF">FHR21_001954</name>
</gene>
<dbReference type="RefSeq" id="WP_184097653.1">
    <property type="nucleotide sequence ID" value="NZ_JACIJH010000005.1"/>
</dbReference>
<comment type="caution">
    <text evidence="2">The sequence shown here is derived from an EMBL/GenBank/DDBJ whole genome shotgun (WGS) entry which is preliminary data.</text>
</comment>
<sequence>MGFVKGLATIVGIAAVLMGLLWILQGLDVVRWPASSFMLGERVWTRNGAILAVVGALLIWAGRRR</sequence>
<dbReference type="Proteomes" id="UP000537161">
    <property type="component" value="Unassembled WGS sequence"/>
</dbReference>
<dbReference type="AlphaFoldDB" id="A0A7W9B5X8"/>
<feature type="transmembrane region" description="Helical" evidence="1">
    <location>
        <begin position="7"/>
        <end position="24"/>
    </location>
</feature>
<keyword evidence="1" id="KW-0472">Membrane</keyword>
<evidence type="ECO:0000313" key="3">
    <source>
        <dbReference type="Proteomes" id="UP000537161"/>
    </source>
</evidence>
<proteinExistence type="predicted"/>
<name>A0A7W9B5X8_9SPHN</name>
<accession>A0A7W9B5X8</accession>
<keyword evidence="1" id="KW-0812">Transmembrane</keyword>
<feature type="transmembrane region" description="Helical" evidence="1">
    <location>
        <begin position="44"/>
        <end position="62"/>
    </location>
</feature>
<dbReference type="EMBL" id="JACIJH010000005">
    <property type="protein sequence ID" value="MBB5706597.1"/>
    <property type="molecule type" value="Genomic_DNA"/>
</dbReference>
<keyword evidence="3" id="KW-1185">Reference proteome</keyword>
<organism evidence="2 3">
    <name type="scientific">Sphingopyxis panaciterrulae</name>
    <dbReference type="NCBI Taxonomy" id="462372"/>
    <lineage>
        <taxon>Bacteria</taxon>
        <taxon>Pseudomonadati</taxon>
        <taxon>Pseudomonadota</taxon>
        <taxon>Alphaproteobacteria</taxon>
        <taxon>Sphingomonadales</taxon>
        <taxon>Sphingomonadaceae</taxon>
        <taxon>Sphingopyxis</taxon>
    </lineage>
</organism>
<evidence type="ECO:0000256" key="1">
    <source>
        <dbReference type="SAM" id="Phobius"/>
    </source>
</evidence>
<keyword evidence="1" id="KW-1133">Transmembrane helix</keyword>
<reference evidence="2 3" key="1">
    <citation type="submission" date="2020-08" db="EMBL/GenBank/DDBJ databases">
        <title>Genomic Encyclopedia of Type Strains, Phase IV (KMG-IV): sequencing the most valuable type-strain genomes for metagenomic binning, comparative biology and taxonomic classification.</title>
        <authorList>
            <person name="Goeker M."/>
        </authorList>
    </citation>
    <scope>NUCLEOTIDE SEQUENCE [LARGE SCALE GENOMIC DNA]</scope>
    <source>
        <strain evidence="2 3">DSM 27163</strain>
    </source>
</reference>